<gene>
    <name evidence="2" type="ORF">LCGC14_1877870</name>
</gene>
<dbReference type="AlphaFoldDB" id="A0A0F9GR64"/>
<dbReference type="SUPFAM" id="SSF53335">
    <property type="entry name" value="S-adenosyl-L-methionine-dependent methyltransferases"/>
    <property type="match status" value="1"/>
</dbReference>
<dbReference type="Gene3D" id="3.40.50.150">
    <property type="entry name" value="Vaccinia Virus protein VP39"/>
    <property type="match status" value="1"/>
</dbReference>
<name>A0A0F9GR64_9ZZZZ</name>
<feature type="non-terminal residue" evidence="2">
    <location>
        <position position="73"/>
    </location>
</feature>
<evidence type="ECO:0000313" key="2">
    <source>
        <dbReference type="EMBL" id="KKL93126.1"/>
    </source>
</evidence>
<feature type="domain" description="Methyltransferase" evidence="1">
    <location>
        <begin position="22"/>
        <end position="58"/>
    </location>
</feature>
<organism evidence="2">
    <name type="scientific">marine sediment metagenome</name>
    <dbReference type="NCBI Taxonomy" id="412755"/>
    <lineage>
        <taxon>unclassified sequences</taxon>
        <taxon>metagenomes</taxon>
        <taxon>ecological metagenomes</taxon>
    </lineage>
</organism>
<accession>A0A0F9GR64</accession>
<dbReference type="InterPro" id="IPR029063">
    <property type="entry name" value="SAM-dependent_MTases_sf"/>
</dbReference>
<protein>
    <recommendedName>
        <fullName evidence="1">Methyltransferase domain-containing protein</fullName>
    </recommendedName>
</protein>
<sequence>MAHNIRSPEQWDIIYGRVYFQGKTLIDLGCGKGDLLFRAFGAGAKVVGVDHNIDNIKHIRTARPGIKTLFGEL</sequence>
<dbReference type="InterPro" id="IPR025714">
    <property type="entry name" value="Methyltranfer_dom"/>
</dbReference>
<comment type="caution">
    <text evidence="2">The sequence shown here is derived from an EMBL/GenBank/DDBJ whole genome shotgun (WGS) entry which is preliminary data.</text>
</comment>
<evidence type="ECO:0000259" key="1">
    <source>
        <dbReference type="Pfam" id="PF13847"/>
    </source>
</evidence>
<proteinExistence type="predicted"/>
<reference evidence="2" key="1">
    <citation type="journal article" date="2015" name="Nature">
        <title>Complex archaea that bridge the gap between prokaryotes and eukaryotes.</title>
        <authorList>
            <person name="Spang A."/>
            <person name="Saw J.H."/>
            <person name="Jorgensen S.L."/>
            <person name="Zaremba-Niedzwiedzka K."/>
            <person name="Martijn J."/>
            <person name="Lind A.E."/>
            <person name="van Eijk R."/>
            <person name="Schleper C."/>
            <person name="Guy L."/>
            <person name="Ettema T.J."/>
        </authorList>
    </citation>
    <scope>NUCLEOTIDE SEQUENCE</scope>
</reference>
<dbReference type="Pfam" id="PF13847">
    <property type="entry name" value="Methyltransf_31"/>
    <property type="match status" value="1"/>
</dbReference>
<dbReference type="EMBL" id="LAZR01019278">
    <property type="protein sequence ID" value="KKL93126.1"/>
    <property type="molecule type" value="Genomic_DNA"/>
</dbReference>